<keyword evidence="3" id="KW-1185">Reference proteome</keyword>
<dbReference type="PROSITE" id="PS51186">
    <property type="entry name" value="GNAT"/>
    <property type="match status" value="1"/>
</dbReference>
<dbReference type="AlphaFoldDB" id="A0A9J6QIW8"/>
<dbReference type="EMBL" id="JAOSHN010000001">
    <property type="protein sequence ID" value="MCU7377041.1"/>
    <property type="molecule type" value="Genomic_DNA"/>
</dbReference>
<comment type="caution">
    <text evidence="2">The sequence shown here is derived from an EMBL/GenBank/DDBJ whole genome shotgun (WGS) entry which is preliminary data.</text>
</comment>
<reference evidence="2" key="1">
    <citation type="submission" date="2022-09" db="EMBL/GenBank/DDBJ databases">
        <title>Culturomic study of gut microbiota in children with autism spectrum disorder.</title>
        <authorList>
            <person name="Efimov B.A."/>
            <person name="Chaplin A.V."/>
            <person name="Sokolova S.R."/>
            <person name="Pikina A.P."/>
            <person name="Korzhanova M."/>
            <person name="Belova V."/>
            <person name="Korostin D."/>
        </authorList>
    </citation>
    <scope>NUCLEOTIDE SEQUENCE</scope>
    <source>
        <strain evidence="2">ASD5510</strain>
    </source>
</reference>
<dbReference type="Proteomes" id="UP001065549">
    <property type="component" value="Unassembled WGS sequence"/>
</dbReference>
<dbReference type="EC" id="2.3.1.-" evidence="2"/>
<dbReference type="RefSeq" id="WP_253020560.1">
    <property type="nucleotide sequence ID" value="NZ_JAJAGH010000005.1"/>
</dbReference>
<organism evidence="2 3">
    <name type="scientific">Hominibacterium faecale</name>
    <dbReference type="NCBI Taxonomy" id="2839743"/>
    <lineage>
        <taxon>Bacteria</taxon>
        <taxon>Bacillati</taxon>
        <taxon>Bacillota</taxon>
        <taxon>Clostridia</taxon>
        <taxon>Peptostreptococcales</taxon>
        <taxon>Anaerovoracaceae</taxon>
        <taxon>Hominibacterium</taxon>
    </lineage>
</organism>
<sequence length="147" mass="17172">MKIVIKKFHELSTEELYQILKLRSDVFVVEQKCAYPDCDGKDRHAHHLFVEQNNHIVGYLRILEKGQTFDAIAIGRVAVDPDYRGIGLARHMMNKALLFINEYLYEKQVKISAQQHLTKFYESVGFLPISESYLEDGIPHIDMEYRV</sequence>
<dbReference type="SUPFAM" id="SSF55729">
    <property type="entry name" value="Acyl-CoA N-acyltransferases (Nat)"/>
    <property type="match status" value="1"/>
</dbReference>
<evidence type="ECO:0000259" key="1">
    <source>
        <dbReference type="PROSITE" id="PS51186"/>
    </source>
</evidence>
<name>A0A9J6QIW8_9FIRM</name>
<protein>
    <submittedName>
        <fullName evidence="2">GNAT family N-acetyltransferase</fullName>
        <ecNumber evidence="2">2.3.1.-</ecNumber>
    </submittedName>
</protein>
<keyword evidence="2" id="KW-0808">Transferase</keyword>
<keyword evidence="2" id="KW-0012">Acyltransferase</keyword>
<feature type="domain" description="N-acetyltransferase" evidence="1">
    <location>
        <begin position="6"/>
        <end position="147"/>
    </location>
</feature>
<gene>
    <name evidence="2" type="ORF">OBO34_01590</name>
</gene>
<dbReference type="Gene3D" id="3.40.630.30">
    <property type="match status" value="1"/>
</dbReference>
<accession>A0A9J6QIW8</accession>
<dbReference type="InterPro" id="IPR016181">
    <property type="entry name" value="Acyl_CoA_acyltransferase"/>
</dbReference>
<dbReference type="GO" id="GO:0016747">
    <property type="term" value="F:acyltransferase activity, transferring groups other than amino-acyl groups"/>
    <property type="evidence" value="ECO:0007669"/>
    <property type="project" value="InterPro"/>
</dbReference>
<dbReference type="CDD" id="cd04301">
    <property type="entry name" value="NAT_SF"/>
    <property type="match status" value="1"/>
</dbReference>
<dbReference type="Pfam" id="PF13673">
    <property type="entry name" value="Acetyltransf_10"/>
    <property type="match status" value="1"/>
</dbReference>
<dbReference type="InterPro" id="IPR000182">
    <property type="entry name" value="GNAT_dom"/>
</dbReference>
<evidence type="ECO:0000313" key="2">
    <source>
        <dbReference type="EMBL" id="MCU7377041.1"/>
    </source>
</evidence>
<evidence type="ECO:0000313" key="3">
    <source>
        <dbReference type="Proteomes" id="UP001065549"/>
    </source>
</evidence>
<proteinExistence type="predicted"/>